<dbReference type="PRINTS" id="PR00080">
    <property type="entry name" value="SDRFAMILY"/>
</dbReference>
<proteinExistence type="inferred from homology"/>
<reference evidence="4 5" key="1">
    <citation type="submission" date="2016-10" db="EMBL/GenBank/DDBJ databases">
        <authorList>
            <person name="de Groot N.N."/>
        </authorList>
    </citation>
    <scope>NUCLEOTIDE SEQUENCE [LARGE SCALE GENOMIC DNA]</scope>
    <source>
        <strain evidence="4 5">DSM 1736</strain>
    </source>
</reference>
<dbReference type="AlphaFoldDB" id="A0A1G9P0G4"/>
<protein>
    <submittedName>
        <fullName evidence="4">Ketoreductase</fullName>
    </submittedName>
</protein>
<dbReference type="Pfam" id="PF00106">
    <property type="entry name" value="adh_short"/>
    <property type="match status" value="1"/>
</dbReference>
<dbReference type="GO" id="GO:0016491">
    <property type="term" value="F:oxidoreductase activity"/>
    <property type="evidence" value="ECO:0007669"/>
    <property type="project" value="UniProtKB-KW"/>
</dbReference>
<dbReference type="PIRSF" id="PIRSF000126">
    <property type="entry name" value="11-beta-HSD1"/>
    <property type="match status" value="1"/>
</dbReference>
<dbReference type="STRING" id="146817.SAMN04488502_1011181"/>
<dbReference type="EMBL" id="FNHB01000001">
    <property type="protein sequence ID" value="SDL92053.1"/>
    <property type="molecule type" value="Genomic_DNA"/>
</dbReference>
<keyword evidence="2" id="KW-0560">Oxidoreductase</keyword>
<evidence type="ECO:0000256" key="1">
    <source>
        <dbReference type="ARBA" id="ARBA00006484"/>
    </source>
</evidence>
<sequence>MKKTALVTGAGRGIGKSIALQLAKDGFQVVLVARTAAQLEAAAKEIAGFDGHSAWFVCDISRQEAVEAMMGQVMKDVAKIDVLVNCAGRSGGGKTAEMDDTLWHDIINTNLNSVYYVSKAVLNQGNLTAGGAIINIASTGGKQGVPFGSAYSASKAGVIAFSKALGKELAKTGITVNAVCPGYVESDMAQKVREASSKLLNIPPEEVKKKFESMIPIGRYIVPDEVAAMVSFLASDKARGITVQAINVCGGLGSF</sequence>
<dbReference type="SUPFAM" id="SSF51735">
    <property type="entry name" value="NAD(P)-binding Rossmann-fold domains"/>
    <property type="match status" value="1"/>
</dbReference>
<keyword evidence="5" id="KW-1185">Reference proteome</keyword>
<dbReference type="OrthoDB" id="9803333at2"/>
<evidence type="ECO:0000313" key="5">
    <source>
        <dbReference type="Proteomes" id="UP000214880"/>
    </source>
</evidence>
<dbReference type="InterPro" id="IPR020904">
    <property type="entry name" value="Sc_DH/Rdtase_CS"/>
</dbReference>
<organism evidence="4 5">
    <name type="scientific">Dendrosporobacter quercicolus</name>
    <dbReference type="NCBI Taxonomy" id="146817"/>
    <lineage>
        <taxon>Bacteria</taxon>
        <taxon>Bacillati</taxon>
        <taxon>Bacillota</taxon>
        <taxon>Negativicutes</taxon>
        <taxon>Selenomonadales</taxon>
        <taxon>Sporomusaceae</taxon>
        <taxon>Dendrosporobacter</taxon>
    </lineage>
</organism>
<comment type="similarity">
    <text evidence="1 3">Belongs to the short-chain dehydrogenases/reductases (SDR) family.</text>
</comment>
<dbReference type="PANTHER" id="PTHR42879">
    <property type="entry name" value="3-OXOACYL-(ACYL-CARRIER-PROTEIN) REDUCTASE"/>
    <property type="match status" value="1"/>
</dbReference>
<dbReference type="InterPro" id="IPR002347">
    <property type="entry name" value="SDR_fam"/>
</dbReference>
<evidence type="ECO:0000313" key="4">
    <source>
        <dbReference type="EMBL" id="SDL92053.1"/>
    </source>
</evidence>
<dbReference type="PROSITE" id="PS00061">
    <property type="entry name" value="ADH_SHORT"/>
    <property type="match status" value="1"/>
</dbReference>
<dbReference type="PRINTS" id="PR00081">
    <property type="entry name" value="GDHRDH"/>
</dbReference>
<evidence type="ECO:0000256" key="2">
    <source>
        <dbReference type="ARBA" id="ARBA00023002"/>
    </source>
</evidence>
<name>A0A1G9P0G4_9FIRM</name>
<accession>A0A1G9P0G4</accession>
<dbReference type="Gene3D" id="3.40.50.720">
    <property type="entry name" value="NAD(P)-binding Rossmann-like Domain"/>
    <property type="match status" value="1"/>
</dbReference>
<dbReference type="InterPro" id="IPR050259">
    <property type="entry name" value="SDR"/>
</dbReference>
<dbReference type="Proteomes" id="UP000214880">
    <property type="component" value="Unassembled WGS sequence"/>
</dbReference>
<dbReference type="GO" id="GO:0008206">
    <property type="term" value="P:bile acid metabolic process"/>
    <property type="evidence" value="ECO:0007669"/>
    <property type="project" value="UniProtKB-ARBA"/>
</dbReference>
<dbReference type="PANTHER" id="PTHR42879:SF2">
    <property type="entry name" value="3-OXOACYL-[ACYL-CARRIER-PROTEIN] REDUCTASE FABG"/>
    <property type="match status" value="1"/>
</dbReference>
<evidence type="ECO:0000256" key="3">
    <source>
        <dbReference type="RuleBase" id="RU000363"/>
    </source>
</evidence>
<gene>
    <name evidence="4" type="ORF">SAMN04488502_1011181</name>
</gene>
<dbReference type="FunFam" id="3.40.50.720:FF:000084">
    <property type="entry name" value="Short-chain dehydrogenase reductase"/>
    <property type="match status" value="1"/>
</dbReference>
<dbReference type="InterPro" id="IPR036291">
    <property type="entry name" value="NAD(P)-bd_dom_sf"/>
</dbReference>
<dbReference type="RefSeq" id="WP_092069516.1">
    <property type="nucleotide sequence ID" value="NZ_FNHB01000001.1"/>
</dbReference>